<dbReference type="Pfam" id="PF19420">
    <property type="entry name" value="DDAH_eukar"/>
    <property type="match status" value="1"/>
</dbReference>
<gene>
    <name evidence="1" type="ORF">COW88_01540</name>
</gene>
<evidence type="ECO:0000313" key="2">
    <source>
        <dbReference type="Proteomes" id="UP000230638"/>
    </source>
</evidence>
<dbReference type="Gene3D" id="3.75.10.10">
    <property type="entry name" value="L-arginine/glycine Amidinotransferase, Chain A"/>
    <property type="match status" value="1"/>
</dbReference>
<organism evidence="1 2">
    <name type="scientific">Candidatus Lloydbacteria bacterium CG22_combo_CG10-13_8_21_14_all_47_15</name>
    <dbReference type="NCBI Taxonomy" id="1974635"/>
    <lineage>
        <taxon>Bacteria</taxon>
        <taxon>Candidatus Lloydiibacteriota</taxon>
    </lineage>
</organism>
<proteinExistence type="predicted"/>
<evidence type="ECO:0000313" key="1">
    <source>
        <dbReference type="EMBL" id="PIP73553.1"/>
    </source>
</evidence>
<comment type="caution">
    <text evidence="1">The sequence shown here is derived from an EMBL/GenBank/DDBJ whole genome shotgun (WGS) entry which is preliminary data.</text>
</comment>
<accession>A0A2H0CUF2</accession>
<sequence length="289" mass="32978">MDNTKKPIFLMCPPDHFIYPDTYRKINSHMNRMRAVNQERACDQWQALAAALFRNGAEIKLLSPVYGLPDMVFTRNGALSIPSVDGEKQVILAAFKYEERRLERAHFFAWFQRHGYSIRYLPEHIVFEGNGEAIMFRNMLFTGYGSTRMTFQTVPFIAALLYGQKMGYIEVVPLRLVSEDFYHLDTCFMPILRSENHPDLIVYYPDAFDRYTISRINAIPDTIPIAVSKYDAYVFGCNFVVCNDAVIMPNGTVKLADTLRAHGVSVMEIEMSEFIECGGGGPFCLTLAI</sequence>
<evidence type="ECO:0008006" key="3">
    <source>
        <dbReference type="Google" id="ProtNLM"/>
    </source>
</evidence>
<dbReference type="AlphaFoldDB" id="A0A2H0CUF2"/>
<dbReference type="SUPFAM" id="SSF55909">
    <property type="entry name" value="Pentein"/>
    <property type="match status" value="1"/>
</dbReference>
<name>A0A2H0CUF2_9BACT</name>
<reference evidence="1 2" key="1">
    <citation type="submission" date="2017-09" db="EMBL/GenBank/DDBJ databases">
        <title>Depth-based differentiation of microbial function through sediment-hosted aquifers and enrichment of novel symbionts in the deep terrestrial subsurface.</title>
        <authorList>
            <person name="Probst A.J."/>
            <person name="Ladd B."/>
            <person name="Jarett J.K."/>
            <person name="Geller-Mcgrath D.E."/>
            <person name="Sieber C.M."/>
            <person name="Emerson J.B."/>
            <person name="Anantharaman K."/>
            <person name="Thomas B.C."/>
            <person name="Malmstrom R."/>
            <person name="Stieglmeier M."/>
            <person name="Klingl A."/>
            <person name="Woyke T."/>
            <person name="Ryan C.M."/>
            <person name="Banfield J.F."/>
        </authorList>
    </citation>
    <scope>NUCLEOTIDE SEQUENCE [LARGE SCALE GENOMIC DNA]</scope>
    <source>
        <strain evidence="1">CG22_combo_CG10-13_8_21_14_all_47_15</strain>
    </source>
</reference>
<protein>
    <recommendedName>
        <fullName evidence="3">Amidinotransferase</fullName>
    </recommendedName>
</protein>
<dbReference type="Proteomes" id="UP000230638">
    <property type="component" value="Unassembled WGS sequence"/>
</dbReference>
<dbReference type="EMBL" id="PCTL01000017">
    <property type="protein sequence ID" value="PIP73553.1"/>
    <property type="molecule type" value="Genomic_DNA"/>
</dbReference>